<keyword evidence="1" id="KW-0472">Membrane</keyword>
<evidence type="ECO:0000256" key="1">
    <source>
        <dbReference type="SAM" id="Phobius"/>
    </source>
</evidence>
<feature type="transmembrane region" description="Helical" evidence="1">
    <location>
        <begin position="59"/>
        <end position="77"/>
    </location>
</feature>
<gene>
    <name evidence="2" type="ORF">IC234_00465</name>
</gene>
<accession>A0ABR8JMT5</accession>
<proteinExistence type="predicted"/>
<name>A0ABR8JMT5_9BACT</name>
<dbReference type="EMBL" id="JACXAC010000001">
    <property type="protein sequence ID" value="MBD2720582.1"/>
    <property type="molecule type" value="Genomic_DNA"/>
</dbReference>
<organism evidence="2 3">
    <name type="scientific">Hymenobacter armeniacus</name>
    <dbReference type="NCBI Taxonomy" id="2771358"/>
    <lineage>
        <taxon>Bacteria</taxon>
        <taxon>Pseudomonadati</taxon>
        <taxon>Bacteroidota</taxon>
        <taxon>Cytophagia</taxon>
        <taxon>Cytophagales</taxon>
        <taxon>Hymenobacteraceae</taxon>
        <taxon>Hymenobacter</taxon>
    </lineage>
</organism>
<sequence length="133" mass="14654">MLTFRKGYFWAGVGVLLIEIGIARYVHDAVVRPYVGDMLAVVLVYCLLRSVLKAGVWPLAWLALLVACAVEAGQYFHWLRWLGLHHSALARVVLGSAFSWLDLLTYAAGFVAVIAVERFRAPTAEPTGRPASL</sequence>
<dbReference type="RefSeq" id="WP_190921871.1">
    <property type="nucleotide sequence ID" value="NZ_JACXAC010000001.1"/>
</dbReference>
<reference evidence="2 3" key="1">
    <citation type="submission" date="2020-09" db="EMBL/GenBank/DDBJ databases">
        <authorList>
            <person name="Kim M.K."/>
        </authorList>
    </citation>
    <scope>NUCLEOTIDE SEQUENCE [LARGE SCALE GENOMIC DNA]</scope>
    <source>
        <strain evidence="2 3">BT189</strain>
    </source>
</reference>
<evidence type="ECO:0000313" key="2">
    <source>
        <dbReference type="EMBL" id="MBD2720582.1"/>
    </source>
</evidence>
<evidence type="ECO:0000313" key="3">
    <source>
        <dbReference type="Proteomes" id="UP000606003"/>
    </source>
</evidence>
<keyword evidence="3" id="KW-1185">Reference proteome</keyword>
<dbReference type="Pfam" id="PF10990">
    <property type="entry name" value="DUF2809"/>
    <property type="match status" value="1"/>
</dbReference>
<feature type="transmembrane region" description="Helical" evidence="1">
    <location>
        <begin position="33"/>
        <end position="52"/>
    </location>
</feature>
<feature type="transmembrane region" description="Helical" evidence="1">
    <location>
        <begin position="97"/>
        <end position="116"/>
    </location>
</feature>
<keyword evidence="1" id="KW-1133">Transmembrane helix</keyword>
<dbReference type="InterPro" id="IPR021257">
    <property type="entry name" value="DUF2809"/>
</dbReference>
<keyword evidence="1" id="KW-0812">Transmembrane</keyword>
<protein>
    <submittedName>
        <fullName evidence="2">DUF2809 domain-containing protein</fullName>
    </submittedName>
</protein>
<comment type="caution">
    <text evidence="2">The sequence shown here is derived from an EMBL/GenBank/DDBJ whole genome shotgun (WGS) entry which is preliminary data.</text>
</comment>
<feature type="transmembrane region" description="Helical" evidence="1">
    <location>
        <begin position="7"/>
        <end position="27"/>
    </location>
</feature>
<dbReference type="Proteomes" id="UP000606003">
    <property type="component" value="Unassembled WGS sequence"/>
</dbReference>